<keyword evidence="2" id="KW-0472">Membrane</keyword>
<feature type="region of interest" description="Disordered" evidence="1">
    <location>
        <begin position="44"/>
        <end position="115"/>
    </location>
</feature>
<accession>A0A8J2SN12</accession>
<evidence type="ECO:0000256" key="2">
    <source>
        <dbReference type="SAM" id="Phobius"/>
    </source>
</evidence>
<feature type="compositionally biased region" description="Low complexity" evidence="1">
    <location>
        <begin position="44"/>
        <end position="76"/>
    </location>
</feature>
<sequence length="325" mass="34984">MEPEESIPLAPGAAAALARDALLMGQAAPTTRPPGSAAALAREALQQAAPPGAAAALAREALQQRAAPPGAASASARDLLQKPRPASAPPLPTLPPLQQHWQPPEIIDFEDDDDEDDEDYERRRCCCCFTRGHEPDDVFSRKWLKRLCFLHVVLGFALFWLLVLAVVIFPSSSTFGALRELPLRVLVRCLACGLCALTALRVPLDARELNATLPKAALAKVLDVVASCWVWAALVPAFVRTYIAAVAHDQSAWMVALLCVVSFVTDVSGVCITWVAVTPLCLGDLLPIAAREEAMDEYIEDDDREDIIVEIGSLLATPRGARDVV</sequence>
<evidence type="ECO:0000256" key="1">
    <source>
        <dbReference type="SAM" id="MobiDB-lite"/>
    </source>
</evidence>
<feature type="transmembrane region" description="Helical" evidence="2">
    <location>
        <begin position="221"/>
        <end position="239"/>
    </location>
</feature>
<proteinExistence type="predicted"/>
<evidence type="ECO:0000313" key="4">
    <source>
        <dbReference type="Proteomes" id="UP000789595"/>
    </source>
</evidence>
<dbReference type="Proteomes" id="UP000789595">
    <property type="component" value="Unassembled WGS sequence"/>
</dbReference>
<keyword evidence="2" id="KW-0812">Transmembrane</keyword>
<evidence type="ECO:0000313" key="3">
    <source>
        <dbReference type="EMBL" id="CAH0370996.1"/>
    </source>
</evidence>
<feature type="compositionally biased region" description="Pro residues" evidence="1">
    <location>
        <begin position="86"/>
        <end position="95"/>
    </location>
</feature>
<feature type="transmembrane region" description="Helical" evidence="2">
    <location>
        <begin position="251"/>
        <end position="277"/>
    </location>
</feature>
<comment type="caution">
    <text evidence="3">The sequence shown here is derived from an EMBL/GenBank/DDBJ whole genome shotgun (WGS) entry which is preliminary data.</text>
</comment>
<dbReference type="AlphaFoldDB" id="A0A8J2SN12"/>
<protein>
    <submittedName>
        <fullName evidence="3">Uncharacterized protein</fullName>
    </submittedName>
</protein>
<keyword evidence="2" id="KW-1133">Transmembrane helix</keyword>
<dbReference type="EMBL" id="CAKKNE010000003">
    <property type="protein sequence ID" value="CAH0370996.1"/>
    <property type="molecule type" value="Genomic_DNA"/>
</dbReference>
<feature type="transmembrane region" description="Helical" evidence="2">
    <location>
        <begin position="147"/>
        <end position="169"/>
    </location>
</feature>
<reference evidence="3" key="1">
    <citation type="submission" date="2021-11" db="EMBL/GenBank/DDBJ databases">
        <authorList>
            <consortium name="Genoscope - CEA"/>
            <person name="William W."/>
        </authorList>
    </citation>
    <scope>NUCLEOTIDE SEQUENCE</scope>
</reference>
<keyword evidence="4" id="KW-1185">Reference proteome</keyword>
<organism evidence="3 4">
    <name type="scientific">Pelagomonas calceolata</name>
    <dbReference type="NCBI Taxonomy" id="35677"/>
    <lineage>
        <taxon>Eukaryota</taxon>
        <taxon>Sar</taxon>
        <taxon>Stramenopiles</taxon>
        <taxon>Ochrophyta</taxon>
        <taxon>Pelagophyceae</taxon>
        <taxon>Pelagomonadales</taxon>
        <taxon>Pelagomonadaceae</taxon>
        <taxon>Pelagomonas</taxon>
    </lineage>
</organism>
<name>A0A8J2SN12_9STRA</name>
<gene>
    <name evidence="3" type="ORF">PECAL_3P09130</name>
</gene>